<dbReference type="EMBL" id="CAJVQC010151080">
    <property type="protein sequence ID" value="CAG8846407.1"/>
    <property type="molecule type" value="Genomic_DNA"/>
</dbReference>
<evidence type="ECO:0000313" key="1">
    <source>
        <dbReference type="EMBL" id="CAG8846407.1"/>
    </source>
</evidence>
<organism evidence="1 2">
    <name type="scientific">Racocetra persica</name>
    <dbReference type="NCBI Taxonomy" id="160502"/>
    <lineage>
        <taxon>Eukaryota</taxon>
        <taxon>Fungi</taxon>
        <taxon>Fungi incertae sedis</taxon>
        <taxon>Mucoromycota</taxon>
        <taxon>Glomeromycotina</taxon>
        <taxon>Glomeromycetes</taxon>
        <taxon>Diversisporales</taxon>
        <taxon>Gigasporaceae</taxon>
        <taxon>Racocetra</taxon>
    </lineage>
</organism>
<protein>
    <submittedName>
        <fullName evidence="1">23927_t:CDS:1</fullName>
    </submittedName>
</protein>
<feature type="non-terminal residue" evidence="1">
    <location>
        <position position="93"/>
    </location>
</feature>
<name>A0ACA9SUN4_9GLOM</name>
<keyword evidence="2" id="KW-1185">Reference proteome</keyword>
<sequence>DIPQDFRIYTLKDVAYPNLKTIHSSKGVGEPPLFLGSSVFFAIRDAIKSARQSNNNEAIVVLSSPATPERIRLACDDEIVRNCKVERKDGESP</sequence>
<proteinExistence type="predicted"/>
<dbReference type="Proteomes" id="UP000789920">
    <property type="component" value="Unassembled WGS sequence"/>
</dbReference>
<feature type="non-terminal residue" evidence="1">
    <location>
        <position position="1"/>
    </location>
</feature>
<comment type="caution">
    <text evidence="1">The sequence shown here is derived from an EMBL/GenBank/DDBJ whole genome shotgun (WGS) entry which is preliminary data.</text>
</comment>
<evidence type="ECO:0000313" key="2">
    <source>
        <dbReference type="Proteomes" id="UP000789920"/>
    </source>
</evidence>
<gene>
    <name evidence="1" type="ORF">RPERSI_LOCUS34127</name>
</gene>
<accession>A0ACA9SUN4</accession>
<reference evidence="1" key="1">
    <citation type="submission" date="2021-06" db="EMBL/GenBank/DDBJ databases">
        <authorList>
            <person name="Kallberg Y."/>
            <person name="Tangrot J."/>
            <person name="Rosling A."/>
        </authorList>
    </citation>
    <scope>NUCLEOTIDE SEQUENCE</scope>
    <source>
        <strain evidence="1">MA461A</strain>
    </source>
</reference>